<feature type="domain" description="MHD" evidence="3">
    <location>
        <begin position="685"/>
        <end position="951"/>
    </location>
</feature>
<name>A0AAN6GRR2_9BASI</name>
<dbReference type="Gene3D" id="1.20.1270.60">
    <property type="entry name" value="Arfaptin homology (AH) domain/BAR domain"/>
    <property type="match status" value="1"/>
</dbReference>
<dbReference type="Proteomes" id="UP001176517">
    <property type="component" value="Unassembled WGS sequence"/>
</dbReference>
<feature type="compositionally biased region" description="Basic residues" evidence="2">
    <location>
        <begin position="578"/>
        <end position="587"/>
    </location>
</feature>
<feature type="compositionally biased region" description="Low complexity" evidence="2">
    <location>
        <begin position="325"/>
        <end position="338"/>
    </location>
</feature>
<proteinExistence type="predicted"/>
<feature type="compositionally biased region" description="Polar residues" evidence="2">
    <location>
        <begin position="608"/>
        <end position="617"/>
    </location>
</feature>
<reference evidence="4" key="1">
    <citation type="journal article" date="2023" name="PhytoFront">
        <title>Draft Genome Resources of Seven Strains of Tilletia horrida, Causal Agent of Kernel Smut of Rice.</title>
        <authorList>
            <person name="Khanal S."/>
            <person name="Antony Babu S."/>
            <person name="Zhou X.G."/>
        </authorList>
    </citation>
    <scope>NUCLEOTIDE SEQUENCE</scope>
    <source>
        <strain evidence="4">TX6</strain>
    </source>
</reference>
<sequence>MSGYAEVFSNAQPHATLPLLQARFSSANRLHKEVVDYLAARRDLEEQYLKQLNKLLQKKSPFFESQTNHPADASSYQPLIDALQKELNATLSIHIELEDKINKHIETPLRSLPSSHPDWKRIKELDDDLAAQIKELNSLESTLDKDRKKLQSTPSSNIKKHSQAINKVNDSQRAYDHALASYATEAPFHFDSYGRIDKARLEALVEAVIQLETAQADAAQKWMKVSEQTTTVALTLDAGIEIRAFLNKAENSLPKADSAPAVSATGTNGRGAAPDGPDDFLANSTSNVSAINAAASTTSLPSINNAADLSVSTVNSRRPPPPPTSSAGGSTLRGALSRLGGGRSKARDSTFGGSTPAGATASVYGTLPEEGSTTNVNDDARSGLGANKRTPSLFRSSRSSTERDRSAGPPPPPASRNSQSNQAPFLTITSDRDDADSGAARGSLMAPLVPTRAGTNPSRSSSTGPAASPSTSGLPNTSLVASPPPVDAEGFSIPPPDRKPWESNGGGEEGTEDLLDSAVPSGVSSRMSTLNIGGGNSLTDSESDRQALEKMRSTLGAPPSMAGSVSSDSSTGVTRRSTTSRRERRSTRAFTAGSTPQVPEEGAAPSDQPASSFTAPMTGTGEGRTGSMLSTTSGFGLGAGAGAGAATAVIAAKNQAQGASVGALSANPFESSSTISASPFASSGAGRVKASITETVNAVFSGPTLSRVQVVGEVQVLLSGGSTSSNKKLKLALTGGPLGRTAPNLAFLSPDSASGSANVFELDTSALLLSGGGSGEARATVLKYQLDLPQQSNEVVPIDLHAQWRCEPTQTSLMVSYRPNSSSRLLTNKSALDDFEVVVPIAPAGSVGNAMLKPSGEWDSADSKLVWTLASSSSASSQPLALGEAGKLLARLAVEKATVPQPVNVRWSVKGASVSGISIKIESDDDDAWSFGGEEGGDVVRLAVSGKFLAT</sequence>
<feature type="region of interest" description="Disordered" evidence="2">
    <location>
        <begin position="311"/>
        <end position="629"/>
    </location>
</feature>
<evidence type="ECO:0000259" key="3">
    <source>
        <dbReference type="PROSITE" id="PS51072"/>
    </source>
</evidence>
<dbReference type="AlphaFoldDB" id="A0AAN6GRR2"/>
<protein>
    <recommendedName>
        <fullName evidence="3">MHD domain-containing protein</fullName>
    </recommendedName>
</protein>
<dbReference type="EMBL" id="JAPDMZ010000157">
    <property type="protein sequence ID" value="KAK0547602.1"/>
    <property type="molecule type" value="Genomic_DNA"/>
</dbReference>
<keyword evidence="1" id="KW-0254">Endocytosis</keyword>
<dbReference type="SUPFAM" id="SSF103657">
    <property type="entry name" value="BAR/IMD domain-like"/>
    <property type="match status" value="1"/>
</dbReference>
<dbReference type="GO" id="GO:0006897">
    <property type="term" value="P:endocytosis"/>
    <property type="evidence" value="ECO:0007669"/>
    <property type="project" value="UniProtKB-KW"/>
</dbReference>
<feature type="compositionally biased region" description="Polar residues" evidence="2">
    <location>
        <begin position="151"/>
        <end position="164"/>
    </location>
</feature>
<accession>A0AAN6GRR2</accession>
<dbReference type="PANTHER" id="PTHR23065:SF54">
    <property type="entry name" value="SUPPRESSOR OF YEAST PROFILIN DELETION"/>
    <property type="match status" value="1"/>
</dbReference>
<dbReference type="PANTHER" id="PTHR23065">
    <property type="entry name" value="PROLINE-SERINE-THREONINE PHOSPHATASE INTERACTING PROTEIN 1"/>
    <property type="match status" value="1"/>
</dbReference>
<feature type="compositionally biased region" description="Polar residues" evidence="2">
    <location>
        <begin position="415"/>
        <end position="429"/>
    </location>
</feature>
<evidence type="ECO:0000313" key="4">
    <source>
        <dbReference type="EMBL" id="KAK0547602.1"/>
    </source>
</evidence>
<evidence type="ECO:0000256" key="1">
    <source>
        <dbReference type="ARBA" id="ARBA00022583"/>
    </source>
</evidence>
<feature type="compositionally biased region" description="Basic and acidic residues" evidence="2">
    <location>
        <begin position="542"/>
        <end position="552"/>
    </location>
</feature>
<dbReference type="GO" id="GO:0032153">
    <property type="term" value="C:cell division site"/>
    <property type="evidence" value="ECO:0007669"/>
    <property type="project" value="TreeGrafter"/>
</dbReference>
<dbReference type="InterPro" id="IPR018808">
    <property type="entry name" value="Muniscin_C"/>
</dbReference>
<evidence type="ECO:0000256" key="2">
    <source>
        <dbReference type="SAM" id="MobiDB-lite"/>
    </source>
</evidence>
<feature type="compositionally biased region" description="Low complexity" evidence="2">
    <location>
        <begin position="563"/>
        <end position="577"/>
    </location>
</feature>
<dbReference type="GO" id="GO:0005886">
    <property type="term" value="C:plasma membrane"/>
    <property type="evidence" value="ECO:0007669"/>
    <property type="project" value="TreeGrafter"/>
</dbReference>
<organism evidence="4 5">
    <name type="scientific">Tilletia horrida</name>
    <dbReference type="NCBI Taxonomy" id="155126"/>
    <lineage>
        <taxon>Eukaryota</taxon>
        <taxon>Fungi</taxon>
        <taxon>Dikarya</taxon>
        <taxon>Basidiomycota</taxon>
        <taxon>Ustilaginomycotina</taxon>
        <taxon>Exobasidiomycetes</taxon>
        <taxon>Tilletiales</taxon>
        <taxon>Tilletiaceae</taxon>
        <taxon>Tilletia</taxon>
    </lineage>
</organism>
<feature type="region of interest" description="Disordered" evidence="2">
    <location>
        <begin position="255"/>
        <end position="281"/>
    </location>
</feature>
<dbReference type="InterPro" id="IPR028565">
    <property type="entry name" value="MHD"/>
</dbReference>
<comment type="caution">
    <text evidence="4">The sequence shown here is derived from an EMBL/GenBank/DDBJ whole genome shotgun (WGS) entry which is preliminary data.</text>
</comment>
<gene>
    <name evidence="4" type="ORF">OC846_004796</name>
</gene>
<feature type="compositionally biased region" description="Polar residues" evidence="2">
    <location>
        <begin position="522"/>
        <end position="531"/>
    </location>
</feature>
<feature type="compositionally biased region" description="Low complexity" evidence="2">
    <location>
        <begin position="460"/>
        <end position="473"/>
    </location>
</feature>
<dbReference type="InterPro" id="IPR027267">
    <property type="entry name" value="AH/BAR_dom_sf"/>
</dbReference>
<feature type="region of interest" description="Disordered" evidence="2">
    <location>
        <begin position="145"/>
        <end position="164"/>
    </location>
</feature>
<evidence type="ECO:0000313" key="5">
    <source>
        <dbReference type="Proteomes" id="UP001176517"/>
    </source>
</evidence>
<dbReference type="GO" id="GO:0032185">
    <property type="term" value="P:septin cytoskeleton organization"/>
    <property type="evidence" value="ECO:0007669"/>
    <property type="project" value="TreeGrafter"/>
</dbReference>
<dbReference type="PROSITE" id="PS51072">
    <property type="entry name" value="MHD"/>
    <property type="match status" value="1"/>
</dbReference>
<keyword evidence="5" id="KW-1185">Reference proteome</keyword>
<dbReference type="GO" id="GO:0030139">
    <property type="term" value="C:endocytic vesicle"/>
    <property type="evidence" value="ECO:0007669"/>
    <property type="project" value="TreeGrafter"/>
</dbReference>
<dbReference type="Pfam" id="PF10291">
    <property type="entry name" value="muHD"/>
    <property type="match status" value="1"/>
</dbReference>